<protein>
    <submittedName>
        <fullName evidence="1">Uncharacterized protein</fullName>
    </submittedName>
</protein>
<dbReference type="RefSeq" id="WP_148908478.1">
    <property type="nucleotide sequence ID" value="NZ_VNHX01000008.1"/>
</dbReference>
<evidence type="ECO:0000313" key="2">
    <source>
        <dbReference type="Proteomes" id="UP000325105"/>
    </source>
</evidence>
<name>A0A5S5DJA9_9SPHI</name>
<comment type="caution">
    <text evidence="1">The sequence shown here is derived from an EMBL/GenBank/DDBJ whole genome shotgun (WGS) entry which is preliminary data.</text>
</comment>
<accession>A0A5S5DJA9</accession>
<evidence type="ECO:0000313" key="1">
    <source>
        <dbReference type="EMBL" id="TYP96030.1"/>
    </source>
</evidence>
<dbReference type="InterPro" id="IPR046233">
    <property type="entry name" value="DUF6266"/>
</dbReference>
<dbReference type="OrthoDB" id="648163at2"/>
<gene>
    <name evidence="1" type="ORF">BC792_108122</name>
</gene>
<organism evidence="1 2">
    <name type="scientific">Sphingobacterium allocomposti</name>
    <dbReference type="NCBI Taxonomy" id="415956"/>
    <lineage>
        <taxon>Bacteria</taxon>
        <taxon>Pseudomonadati</taxon>
        <taxon>Bacteroidota</taxon>
        <taxon>Sphingobacteriia</taxon>
        <taxon>Sphingobacteriales</taxon>
        <taxon>Sphingobacteriaceae</taxon>
        <taxon>Sphingobacterium</taxon>
    </lineage>
</organism>
<sequence length="209" mass="22957">MAVLKDGVHGSFSGKVGNVVGYELNGQAIIRSLPNRKKRKPTPLALINRQRMTAVSGFLRPLKPFIAFGYRHLAPPGSRVGPFQTAQSYTFKHAIDYGPGNVPYVNPEKVLVMRGTLQPPVVTGVKRAGNTINLEFADKIGYIGQNLVLIVYDLETCADMYSVTLRAGTGTCAVELQRGWENARPLHVYAGYHDMLIDELSDSVYLGCF</sequence>
<dbReference type="Proteomes" id="UP000325105">
    <property type="component" value="Unassembled WGS sequence"/>
</dbReference>
<dbReference type="AlphaFoldDB" id="A0A5S5DJA9"/>
<dbReference type="Pfam" id="PF19781">
    <property type="entry name" value="DUF6266"/>
    <property type="match status" value="1"/>
</dbReference>
<dbReference type="EMBL" id="VNHX01000008">
    <property type="protein sequence ID" value="TYP96030.1"/>
    <property type="molecule type" value="Genomic_DNA"/>
</dbReference>
<reference evidence="1 2" key="1">
    <citation type="submission" date="2019-07" db="EMBL/GenBank/DDBJ databases">
        <title>Genomic Encyclopedia of Archaeal and Bacterial Type Strains, Phase II (KMG-II): from individual species to whole genera.</title>
        <authorList>
            <person name="Goeker M."/>
        </authorList>
    </citation>
    <scope>NUCLEOTIDE SEQUENCE [LARGE SCALE GENOMIC DNA]</scope>
    <source>
        <strain evidence="1 2">DSM 18850</strain>
    </source>
</reference>
<keyword evidence="2" id="KW-1185">Reference proteome</keyword>
<proteinExistence type="predicted"/>